<dbReference type="InterPro" id="IPR002630">
    <property type="entry name" value="Orbi_NS1"/>
</dbReference>
<organism evidence="2">
    <name type="scientific">Muko virus</name>
    <dbReference type="NCBI Taxonomy" id="1597962"/>
    <lineage>
        <taxon>Viruses</taxon>
        <taxon>Riboviria</taxon>
        <taxon>Orthornavirae</taxon>
        <taxon>Duplornaviricota</taxon>
        <taxon>Resentoviricetes</taxon>
        <taxon>Reovirales</taxon>
        <taxon>Sedoreoviridae</taxon>
        <taxon>Orbivirus</taxon>
        <taxon>Orbivirus magninsulae</taxon>
        <taxon>Great Island virus</taxon>
    </lineage>
</organism>
<dbReference type="EMBL" id="LC158845">
    <property type="protein sequence ID" value="BAV16920.1"/>
    <property type="molecule type" value="Genomic_RNA"/>
</dbReference>
<evidence type="ECO:0000313" key="2">
    <source>
        <dbReference type="EMBL" id="BAV16920.1"/>
    </source>
</evidence>
<accession>A0A193PKL6</accession>
<dbReference type="Pfam" id="PF01718">
    <property type="entry name" value="Orbi_NS1"/>
    <property type="match status" value="1"/>
</dbReference>
<sequence length="529" mass="60135">MERFIRKFKPTADQALALRTVDALSDIWNCGHRRLACMYRGQCVVQNIRHLAAYAETAEDRQLATQIVDVASALGNNRNEIRVQVSACNQRMGPLNLTALADQMSHAIAEAARSVGMVQLDRAVQDDDTRYYVDDSRSLLPHLYVPMRGDETPEIIDSVAIGNVLFLFYENFHANKYVYQRDPEALPITNHYLAWAPNAPRHGDDEPVTWIAYFQYSLRQALTNADTRPIIVRTLESDINYIRAQSTRRGSRLFFQRFGCDGQGVGDTDALYQRAAGNRPSIAQYCDNAVSFERLFFPSLLHRGWIAGVYTDAEFQTWFDGEWTCQSCYAAERTAHRRVLCVDTRTSDDTGAQAIRSLRPLRHGGVTLDGIRSRDLLDNEVLTRQGDHWCATVCRSPREAVYITATLVHRFMRGRGIGQDFIRTISAEVISRCYLQWLPERAECVVLFRLLAYAQQLYTYSNFVELGAWTDLGAFFGELFRGVRLGEASTRDVHAALLALARYHVHLVAQNGYTRPCAPPSRPRPLHRR</sequence>
<evidence type="ECO:0000256" key="1">
    <source>
        <dbReference type="ARBA" id="ARBA00014071"/>
    </source>
</evidence>
<dbReference type="Proteomes" id="UP000133535">
    <property type="component" value="Genome"/>
</dbReference>
<reference evidence="2" key="1">
    <citation type="submission" date="2016-06" db="EMBL/GenBank/DDBJ databases">
        <title>Pathogenic potential and growth kinetics of Muko virus in mice and human-derived cells.</title>
        <authorList>
            <person name="Hayasaka D."/>
            <person name="Ulanday"/>
            <person name="GEL"/>
            <person name="Shimada S."/>
            <person name="Ngwe Tun MM."/>
            <person name="Nabeshima T."/>
            <person name="Morita K."/>
        </authorList>
    </citation>
    <scope>NUCLEOTIDE SEQUENCE [LARGE SCALE GENOMIC DNA]</scope>
    <source>
        <strain evidence="2">MUV-hay</strain>
    </source>
</reference>
<proteinExistence type="predicted"/>
<protein>
    <recommendedName>
        <fullName evidence="1">Non-structural protein NS1</fullName>
    </recommendedName>
</protein>
<gene>
    <name evidence="2" type="primary">NS1</name>
</gene>
<name>A0A193PKL6_9REOV</name>